<feature type="non-terminal residue" evidence="3">
    <location>
        <position position="107"/>
    </location>
</feature>
<accession>X1TID6</accession>
<dbReference type="AlphaFoldDB" id="X1TID6"/>
<dbReference type="CDD" id="cd00085">
    <property type="entry name" value="HNHc"/>
    <property type="match status" value="1"/>
</dbReference>
<evidence type="ECO:0000313" key="3">
    <source>
        <dbReference type="EMBL" id="GAJ05009.1"/>
    </source>
</evidence>
<proteinExistence type="predicted"/>
<dbReference type="Pfam" id="PF01844">
    <property type="entry name" value="HNH"/>
    <property type="match status" value="1"/>
</dbReference>
<sequence length="107" mass="12670">MPNLPKGKKKKWIASSKAKTSKKSTTINADFYNSRAWRNLRKYHIQQYPFCKWCKEEGKLTIERLIVDHIIEINDGGDMLNQDNLQTLCLSHHNQKTIWNKRKRNKG</sequence>
<feature type="region of interest" description="Disordered" evidence="1">
    <location>
        <begin position="1"/>
        <end position="20"/>
    </location>
</feature>
<dbReference type="GO" id="GO:0008270">
    <property type="term" value="F:zinc ion binding"/>
    <property type="evidence" value="ECO:0007669"/>
    <property type="project" value="InterPro"/>
</dbReference>
<feature type="compositionally biased region" description="Basic residues" evidence="1">
    <location>
        <begin position="1"/>
        <end position="12"/>
    </location>
</feature>
<dbReference type="GO" id="GO:0003676">
    <property type="term" value="F:nucleic acid binding"/>
    <property type="evidence" value="ECO:0007669"/>
    <property type="project" value="InterPro"/>
</dbReference>
<comment type="caution">
    <text evidence="3">The sequence shown here is derived from an EMBL/GenBank/DDBJ whole genome shotgun (WGS) entry which is preliminary data.</text>
</comment>
<evidence type="ECO:0000256" key="1">
    <source>
        <dbReference type="SAM" id="MobiDB-lite"/>
    </source>
</evidence>
<organism evidence="3">
    <name type="scientific">marine sediment metagenome</name>
    <dbReference type="NCBI Taxonomy" id="412755"/>
    <lineage>
        <taxon>unclassified sequences</taxon>
        <taxon>metagenomes</taxon>
        <taxon>ecological metagenomes</taxon>
    </lineage>
</organism>
<dbReference type="SMART" id="SM00507">
    <property type="entry name" value="HNHc"/>
    <property type="match status" value="1"/>
</dbReference>
<protein>
    <recommendedName>
        <fullName evidence="2">HNH nuclease domain-containing protein</fullName>
    </recommendedName>
</protein>
<dbReference type="InterPro" id="IPR002711">
    <property type="entry name" value="HNH"/>
</dbReference>
<dbReference type="EMBL" id="BARW01026398">
    <property type="protein sequence ID" value="GAJ05009.1"/>
    <property type="molecule type" value="Genomic_DNA"/>
</dbReference>
<gene>
    <name evidence="3" type="ORF">S12H4_43066</name>
</gene>
<reference evidence="3" key="1">
    <citation type="journal article" date="2014" name="Front. Microbiol.">
        <title>High frequency of phylogenetically diverse reductive dehalogenase-homologous genes in deep subseafloor sedimentary metagenomes.</title>
        <authorList>
            <person name="Kawai M."/>
            <person name="Futagami T."/>
            <person name="Toyoda A."/>
            <person name="Takaki Y."/>
            <person name="Nishi S."/>
            <person name="Hori S."/>
            <person name="Arai W."/>
            <person name="Tsubouchi T."/>
            <person name="Morono Y."/>
            <person name="Uchiyama I."/>
            <person name="Ito T."/>
            <person name="Fujiyama A."/>
            <person name="Inagaki F."/>
            <person name="Takami H."/>
        </authorList>
    </citation>
    <scope>NUCLEOTIDE SEQUENCE</scope>
    <source>
        <strain evidence="3">Expedition CK06-06</strain>
    </source>
</reference>
<dbReference type="Gene3D" id="1.10.30.50">
    <property type="match status" value="1"/>
</dbReference>
<dbReference type="InterPro" id="IPR003615">
    <property type="entry name" value="HNH_nuc"/>
</dbReference>
<dbReference type="GO" id="GO:0004519">
    <property type="term" value="F:endonuclease activity"/>
    <property type="evidence" value="ECO:0007669"/>
    <property type="project" value="InterPro"/>
</dbReference>
<feature type="domain" description="HNH nuclease" evidence="2">
    <location>
        <begin position="39"/>
        <end position="94"/>
    </location>
</feature>
<name>X1TID6_9ZZZZ</name>
<evidence type="ECO:0000259" key="2">
    <source>
        <dbReference type="SMART" id="SM00507"/>
    </source>
</evidence>